<keyword evidence="2" id="KW-1185">Reference proteome</keyword>
<dbReference type="EMBL" id="CP061800">
    <property type="protein sequence ID" value="QTA86021.1"/>
    <property type="molecule type" value="Genomic_DNA"/>
</dbReference>
<dbReference type="Proteomes" id="UP000663722">
    <property type="component" value="Chromosome"/>
</dbReference>
<dbReference type="KEGG" id="dmm:dnm_020390"/>
<evidence type="ECO:0000313" key="1">
    <source>
        <dbReference type="EMBL" id="QTA86021.1"/>
    </source>
</evidence>
<name>A0A975GLN3_9BACT</name>
<organism evidence="1 2">
    <name type="scientific">Desulfonema magnum</name>
    <dbReference type="NCBI Taxonomy" id="45655"/>
    <lineage>
        <taxon>Bacteria</taxon>
        <taxon>Pseudomonadati</taxon>
        <taxon>Thermodesulfobacteriota</taxon>
        <taxon>Desulfobacteria</taxon>
        <taxon>Desulfobacterales</taxon>
        <taxon>Desulfococcaceae</taxon>
        <taxon>Desulfonema</taxon>
    </lineage>
</organism>
<proteinExistence type="predicted"/>
<reference evidence="1" key="1">
    <citation type="journal article" date="2021" name="Microb. Physiol.">
        <title>Proteogenomic Insights into the Physiology of Marine, Sulfate-Reducing, Filamentous Desulfonema limicola and Desulfonema magnum.</title>
        <authorList>
            <person name="Schnaars V."/>
            <person name="Wohlbrand L."/>
            <person name="Scheve S."/>
            <person name="Hinrichs C."/>
            <person name="Reinhardt R."/>
            <person name="Rabus R."/>
        </authorList>
    </citation>
    <scope>NUCLEOTIDE SEQUENCE</scope>
    <source>
        <strain evidence="1">4be13</strain>
    </source>
</reference>
<dbReference type="AlphaFoldDB" id="A0A975GLN3"/>
<protein>
    <submittedName>
        <fullName evidence="1">Uncharacterized protein</fullName>
    </submittedName>
</protein>
<gene>
    <name evidence="1" type="ORF">dnm_020390</name>
</gene>
<sequence length="53" mass="6172">MKPDSFHFIIVNIWKVQKSDTEFPECQTSEVSETSEVFTLQNLFGQTTIDYVL</sequence>
<evidence type="ECO:0000313" key="2">
    <source>
        <dbReference type="Proteomes" id="UP000663722"/>
    </source>
</evidence>
<accession>A0A975GLN3</accession>